<dbReference type="Proteomes" id="UP000613974">
    <property type="component" value="Unassembled WGS sequence"/>
</dbReference>
<sequence length="670" mass="72528">MPMDPARAPADPTALIDDLNSRIVRSLGAHDPAELHAAAARTGIDVGETYAGRLWTGGVCPLVQRYATGGAFMAALTNSSPDALNAAIEVLAAVAPTAAMSFALEVMRIDLDGFTFGHNRVPFELVMRGRAEKIIKREPSSAPPEILLDMLRRRSLAPGEIPKGKIAGIPIAALIACVSTGELRFDQAESAGLFSGHPALREGAGLLDALLRTRWFAATDGHDGGLTQWLAHRLAAAGHTPAVPALRELFTRQRLFLPTAGENLLEIGTPEALEAAASPLSPEGVPINEYDRLHRQAIAIDALLRAGPSRAFDVLAPLFEERVLRCGGMRSESARTALEKLSPAQATAEPRWIERCLRAAQDRELGATARVLLDRLDPGLVDEAAARVEKRRRRAAAARSTVKPPAGHLFERYRAGEHERVWEELLALDRSPPKALAAQAEAVAVETMERVRCGLEAVVERLRAEAYPFHEKARALVPPPRDALRHVERLERLTGGRLPLSLRAFHLVVGSVDLSGSAEGFRHDPKKHGMKPKRDEIVNVPEKYPFMYLSHFDPLVVLPLEEAVAEAETWARGERQGVGMSAPLDLTISPGPSFKANPRDAQPEPVDTVRLPGPFADVELRRGRGGAIPFVEHLRSCLAWGGFPGLAGTSIRPQAVLDALDALAQSVRPF</sequence>
<name>A0ABQ3SNA2_9ACTN</name>
<accession>A0ABQ3SNA2</accession>
<evidence type="ECO:0000313" key="2">
    <source>
        <dbReference type="Proteomes" id="UP000613974"/>
    </source>
</evidence>
<proteinExistence type="predicted"/>
<evidence type="ECO:0000313" key="1">
    <source>
        <dbReference type="EMBL" id="GHI69589.1"/>
    </source>
</evidence>
<gene>
    <name evidence="1" type="ORF">Snoj_35070</name>
</gene>
<protein>
    <submittedName>
        <fullName evidence="1">Uncharacterized protein</fullName>
    </submittedName>
</protein>
<dbReference type="GeneID" id="95587856"/>
<dbReference type="EMBL" id="BNEC01000005">
    <property type="protein sequence ID" value="GHI69589.1"/>
    <property type="molecule type" value="Genomic_DNA"/>
</dbReference>
<organism evidence="1 2">
    <name type="scientific">Streptomyces nojiriensis</name>
    <dbReference type="NCBI Taxonomy" id="66374"/>
    <lineage>
        <taxon>Bacteria</taxon>
        <taxon>Bacillati</taxon>
        <taxon>Actinomycetota</taxon>
        <taxon>Actinomycetes</taxon>
        <taxon>Kitasatosporales</taxon>
        <taxon>Streptomycetaceae</taxon>
        <taxon>Streptomyces</taxon>
    </lineage>
</organism>
<dbReference type="RefSeq" id="WP_189746847.1">
    <property type="nucleotide sequence ID" value="NZ_BMRL01000023.1"/>
</dbReference>
<reference evidence="2" key="1">
    <citation type="submission" date="2023-07" db="EMBL/GenBank/DDBJ databases">
        <title>Whole genome shotgun sequence of Streptomyces nojiriensis NBRC 13794.</title>
        <authorList>
            <person name="Komaki H."/>
            <person name="Tamura T."/>
        </authorList>
    </citation>
    <scope>NUCLEOTIDE SEQUENCE [LARGE SCALE GENOMIC DNA]</scope>
    <source>
        <strain evidence="2">NBRC 13794</strain>
    </source>
</reference>
<comment type="caution">
    <text evidence="1">The sequence shown here is derived from an EMBL/GenBank/DDBJ whole genome shotgun (WGS) entry which is preliminary data.</text>
</comment>
<keyword evidence="2" id="KW-1185">Reference proteome</keyword>